<keyword evidence="12" id="KW-0460">Magnesium</keyword>
<dbReference type="GO" id="GO:0005524">
    <property type="term" value="F:ATP binding"/>
    <property type="evidence" value="ECO:0007669"/>
    <property type="project" value="UniProtKB-KW"/>
</dbReference>
<keyword evidence="8" id="KW-0547">Nucleotide-binding</keyword>
<keyword evidence="11" id="KW-0067">ATP-binding</keyword>
<dbReference type="NCBIfam" id="TIGR01494">
    <property type="entry name" value="ATPase_P-type"/>
    <property type="match status" value="2"/>
</dbReference>
<dbReference type="SUPFAM" id="SSF81665">
    <property type="entry name" value="Calcium ATPase, transmembrane domain M"/>
    <property type="match status" value="1"/>
</dbReference>
<evidence type="ECO:0000256" key="5">
    <source>
        <dbReference type="ARBA" id="ARBA00022568"/>
    </source>
</evidence>
<dbReference type="InterPro" id="IPR008250">
    <property type="entry name" value="ATPase_P-typ_transduc_dom_A_sf"/>
</dbReference>
<evidence type="ECO:0000256" key="7">
    <source>
        <dbReference type="ARBA" id="ARBA00022723"/>
    </source>
</evidence>
<reference evidence="27 28" key="1">
    <citation type="submission" date="2019-01" db="EMBL/GenBank/DDBJ databases">
        <title>Nuclear Genome Assembly of the Microalgal Biofuel strain Nannochloropsis salina CCMP1776.</title>
        <authorList>
            <person name="Hovde B."/>
        </authorList>
    </citation>
    <scope>NUCLEOTIDE SEQUENCE [LARGE SCALE GENOMIC DNA]</scope>
    <source>
        <strain evidence="27 28">CCMP1776</strain>
    </source>
</reference>
<proteinExistence type="predicted"/>
<keyword evidence="16" id="KW-0915">Sodium</keyword>
<dbReference type="GO" id="GO:0016887">
    <property type="term" value="F:ATP hydrolysis activity"/>
    <property type="evidence" value="ECO:0007669"/>
    <property type="project" value="InterPro"/>
</dbReference>
<feature type="transmembrane region" description="Helical" evidence="25">
    <location>
        <begin position="317"/>
        <end position="338"/>
    </location>
</feature>
<dbReference type="Gene3D" id="2.70.150.10">
    <property type="entry name" value="Calcium-transporting ATPase, cytoplasmic transduction domain A"/>
    <property type="match status" value="1"/>
</dbReference>
<dbReference type="EMBL" id="SDOX01000110">
    <property type="protein sequence ID" value="TFJ82417.1"/>
    <property type="molecule type" value="Genomic_DNA"/>
</dbReference>
<dbReference type="GO" id="GO:0005388">
    <property type="term" value="F:P-type calcium transporter activity"/>
    <property type="evidence" value="ECO:0007669"/>
    <property type="project" value="UniProtKB-EC"/>
</dbReference>
<evidence type="ECO:0000256" key="20">
    <source>
        <dbReference type="ARBA" id="ARBA00035029"/>
    </source>
</evidence>
<evidence type="ECO:0000256" key="6">
    <source>
        <dbReference type="ARBA" id="ARBA00022692"/>
    </source>
</evidence>
<feature type="transmembrane region" description="Helical" evidence="25">
    <location>
        <begin position="1133"/>
        <end position="1155"/>
    </location>
</feature>
<evidence type="ECO:0000256" key="14">
    <source>
        <dbReference type="ARBA" id="ARBA00022989"/>
    </source>
</evidence>
<feature type="transmembrane region" description="Helical" evidence="25">
    <location>
        <begin position="84"/>
        <end position="102"/>
    </location>
</feature>
<keyword evidence="17" id="KW-0406">Ion transport</keyword>
<protein>
    <recommendedName>
        <fullName evidence="23">P-type sodium-transporting ATPase4</fullName>
        <ecNumber evidence="3">7.2.2.10</ecNumber>
        <ecNumber evidence="20">7.2.2.3</ecNumber>
        <ecNumber evidence="2">7.2.2.8</ecNumber>
    </recommendedName>
</protein>
<dbReference type="Gene3D" id="1.20.1110.10">
    <property type="entry name" value="Calcium-transporting ATPase, transmembrane domain"/>
    <property type="match status" value="3"/>
</dbReference>
<keyword evidence="4" id="KW-0813">Transport</keyword>
<evidence type="ECO:0000256" key="4">
    <source>
        <dbReference type="ARBA" id="ARBA00022448"/>
    </source>
</evidence>
<feature type="transmembrane region" description="Helical" evidence="25">
    <location>
        <begin position="942"/>
        <end position="962"/>
    </location>
</feature>
<comment type="subcellular location">
    <subcellularLocation>
        <location evidence="1">Endomembrane system</location>
        <topology evidence="1">Multi-pass membrane protein</topology>
    </subcellularLocation>
</comment>
<dbReference type="InterPro" id="IPR059000">
    <property type="entry name" value="ATPase_P-type_domA"/>
</dbReference>
<dbReference type="Gene3D" id="3.40.50.1000">
    <property type="entry name" value="HAD superfamily/HAD-like"/>
    <property type="match status" value="1"/>
</dbReference>
<dbReference type="InterPro" id="IPR023214">
    <property type="entry name" value="HAD_sf"/>
</dbReference>
<feature type="transmembrane region" description="Helical" evidence="25">
    <location>
        <begin position="1065"/>
        <end position="1083"/>
    </location>
</feature>
<dbReference type="InterPro" id="IPR023298">
    <property type="entry name" value="ATPase_P-typ_TM_dom_sf"/>
</dbReference>
<dbReference type="SFLD" id="SFLDS00003">
    <property type="entry name" value="Haloacid_Dehalogenase"/>
    <property type="match status" value="1"/>
</dbReference>
<evidence type="ECO:0000256" key="16">
    <source>
        <dbReference type="ARBA" id="ARBA00023053"/>
    </source>
</evidence>
<dbReference type="InterPro" id="IPR036412">
    <property type="entry name" value="HAD-like_sf"/>
</dbReference>
<dbReference type="FunFam" id="3.40.50.1000:FF:000001">
    <property type="entry name" value="Phospholipid-transporting ATPase IC"/>
    <property type="match status" value="1"/>
</dbReference>
<dbReference type="Pfam" id="PF13246">
    <property type="entry name" value="Cation_ATPase"/>
    <property type="match status" value="1"/>
</dbReference>
<sequence length="1175" mass="127026">MVSFQIGPRDLAELNEDQQTAQNVARLRAKGGVLWLLKALRTHHDRGIPSSEVPHRQEVFGSNRLPEPEAESWLSIFIGSFNDATLIVLIVSAIVSLVIGLYEDPRKGWVEGAAILTAVLAVAFVTATNDYSKEQQFRALNAVKEDIAVKVRRDGQVKAVSVHDIVVGDIVIVEAGDKVVADGVLIDYFDVTANESSLTGEAEDIGKNEDDPFLLSGCQVTGGSGQMLAVAVGNESRWGRIRDKLDAETKDTPLQVLPSPPSLPPSLTPSLTHSLPHSLTPSPLFVFGGASPLTDNFFDGLPLPMPGQEKLDDMANFIGYVGMGAALMTFLAIMGVWFFQIDPSSERLPFHDVVLKSFIMAVTIVVVAVPEGLPLAVTISLAYSTKKMLRDQNLIRHLAACETMGNATAICSDKTGTLTENRMTVTHCYLGDLGPQNRLPPSLPPALLRLLGDGISLNTTANLDKGSQDGREDAGEGGVGVGQNGLPSLGSSSSRLPSFLPSRLPSLLSSLSKPPVKILGNKTEGALLLFVDAYNVDYDKVRENYRGSIQYNPFSSKRKKMSVLVPEGEGGGKQRVLYVKGAAELILASCTHICGAEDGKSKPLDAEKRKELEEYITTLAKQSLRTMSLAHRSIDPASLSNGKAAGFGEGGGGGVDLDELEEGLTLDAIVGITDPLRPEVSEAVRACQKAGIMVRMVTGDNVETAKAIARQCGILTSCGTVMEGPAFRALTPKQLDLVLPSLQVLARSSPDDKHTLVARLNGTLPEDQAEWEKAHPGKSWERERDGLLPGYLEEWAVSRGGVGEVVGVTGDGTNDAPALRVADVGLSMGLSGTEVAKEASDIVIMDDNFASIVKAVLWGRGVFDNIRKFLQFQLTVNVVALTITFLSAVSGYDPPLNAVMMLWVNLIMDTMGALALGTEAPTPNLLVRRPYKRNASLISRTMWRNILVQSGYQIIVLVLLLLRANDVLAFEGWWVHRRGSSLPAPIEMGSTRHMTLIFNAFVFCQIFNEFNARSLGDDVNILRGLEKNPVFIGIIFFTVVVQWVVVQFGGEFTKTAPLSAEEWRATVLLGMCAIPLGVAMRYLPVSENPDDFGGTAESGFENVEPSGDAKQALAQAPALYHVHHHGARRRAQVWRWLGVLFQLSVLLVVPVLVGICVKDPERCQSLGNFLDFYKF</sequence>
<evidence type="ECO:0000256" key="10">
    <source>
        <dbReference type="ARBA" id="ARBA00022837"/>
    </source>
</evidence>
<gene>
    <name evidence="27" type="ORF">NSK_006243</name>
</gene>
<evidence type="ECO:0000256" key="23">
    <source>
        <dbReference type="ARBA" id="ARBA00067200"/>
    </source>
</evidence>
<dbReference type="SUPFAM" id="SSF81660">
    <property type="entry name" value="Metal cation-transporting ATPase, ATP-binding domain N"/>
    <property type="match status" value="1"/>
</dbReference>
<organism evidence="27 28">
    <name type="scientific">Nannochloropsis salina CCMP1776</name>
    <dbReference type="NCBI Taxonomy" id="1027361"/>
    <lineage>
        <taxon>Eukaryota</taxon>
        <taxon>Sar</taxon>
        <taxon>Stramenopiles</taxon>
        <taxon>Ochrophyta</taxon>
        <taxon>Eustigmatophyceae</taxon>
        <taxon>Eustigmatales</taxon>
        <taxon>Monodopsidaceae</taxon>
        <taxon>Microchloropsis</taxon>
        <taxon>Microchloropsis salina</taxon>
    </lineage>
</organism>
<dbReference type="SUPFAM" id="SSF56784">
    <property type="entry name" value="HAD-like"/>
    <property type="match status" value="1"/>
</dbReference>
<keyword evidence="6 25" id="KW-0812">Transmembrane</keyword>
<dbReference type="InterPro" id="IPR001757">
    <property type="entry name" value="P_typ_ATPase"/>
</dbReference>
<dbReference type="Pfam" id="PF00690">
    <property type="entry name" value="Cation_ATPase_N"/>
    <property type="match status" value="1"/>
</dbReference>
<keyword evidence="9" id="KW-0187">Copper transport</keyword>
<name>A0A4D9CWD7_9STRA</name>
<dbReference type="EC" id="7.2.2.3" evidence="20"/>
<feature type="region of interest" description="Disordered" evidence="24">
    <location>
        <begin position="249"/>
        <end position="272"/>
    </location>
</feature>
<evidence type="ECO:0000256" key="2">
    <source>
        <dbReference type="ARBA" id="ARBA00012517"/>
    </source>
</evidence>
<dbReference type="PRINTS" id="PR00119">
    <property type="entry name" value="CATATPASE"/>
</dbReference>
<keyword evidence="10" id="KW-0106">Calcium</keyword>
<dbReference type="Proteomes" id="UP000355283">
    <property type="component" value="Unassembled WGS sequence"/>
</dbReference>
<evidence type="ECO:0000256" key="15">
    <source>
        <dbReference type="ARBA" id="ARBA00023008"/>
    </source>
</evidence>
<evidence type="ECO:0000256" key="3">
    <source>
        <dbReference type="ARBA" id="ARBA00012790"/>
    </source>
</evidence>
<comment type="catalytic activity">
    <reaction evidence="21">
        <text>Ca(2+)(in) + ATP + H2O = Ca(2+)(out) + ADP + phosphate + H(+)</text>
        <dbReference type="Rhea" id="RHEA:18105"/>
        <dbReference type="ChEBI" id="CHEBI:15377"/>
        <dbReference type="ChEBI" id="CHEBI:15378"/>
        <dbReference type="ChEBI" id="CHEBI:29108"/>
        <dbReference type="ChEBI" id="CHEBI:30616"/>
        <dbReference type="ChEBI" id="CHEBI:43474"/>
        <dbReference type="ChEBI" id="CHEBI:456216"/>
        <dbReference type="EC" id="7.2.2.10"/>
    </reaction>
</comment>
<dbReference type="InterPro" id="IPR018303">
    <property type="entry name" value="ATPase_P-typ_P_site"/>
</dbReference>
<dbReference type="InterPro" id="IPR044492">
    <property type="entry name" value="P_typ_ATPase_HD_dom"/>
</dbReference>
<evidence type="ECO:0000256" key="13">
    <source>
        <dbReference type="ARBA" id="ARBA00022967"/>
    </source>
</evidence>
<feature type="transmembrane region" description="Helical" evidence="25">
    <location>
        <begin position="1028"/>
        <end position="1045"/>
    </location>
</feature>
<evidence type="ECO:0000313" key="28">
    <source>
        <dbReference type="Proteomes" id="UP000355283"/>
    </source>
</evidence>
<dbReference type="SMART" id="SM00831">
    <property type="entry name" value="Cation_ATPase_N"/>
    <property type="match status" value="1"/>
</dbReference>
<dbReference type="InterPro" id="IPR006068">
    <property type="entry name" value="ATPase_P-typ_cation-transptr_C"/>
</dbReference>
<evidence type="ECO:0000259" key="26">
    <source>
        <dbReference type="SMART" id="SM00831"/>
    </source>
</evidence>
<dbReference type="GO" id="GO:0005886">
    <property type="term" value="C:plasma membrane"/>
    <property type="evidence" value="ECO:0007669"/>
    <property type="project" value="TreeGrafter"/>
</dbReference>
<evidence type="ECO:0000256" key="1">
    <source>
        <dbReference type="ARBA" id="ARBA00004127"/>
    </source>
</evidence>
<feature type="domain" description="Cation-transporting P-type ATPase N-terminal" evidence="26">
    <location>
        <begin position="33"/>
        <end position="101"/>
    </location>
</feature>
<dbReference type="Pfam" id="PF00122">
    <property type="entry name" value="E1-E2_ATPase"/>
    <property type="match status" value="1"/>
</dbReference>
<feature type="transmembrane region" description="Helical" evidence="25">
    <location>
        <begin position="108"/>
        <end position="128"/>
    </location>
</feature>
<dbReference type="EC" id="7.2.2.10" evidence="3"/>
<keyword evidence="5" id="KW-0109">Calcium transport</keyword>
<keyword evidence="19" id="KW-0739">Sodium transport</keyword>
<evidence type="ECO:0000256" key="25">
    <source>
        <dbReference type="SAM" id="Phobius"/>
    </source>
</evidence>
<evidence type="ECO:0000256" key="8">
    <source>
        <dbReference type="ARBA" id="ARBA00022741"/>
    </source>
</evidence>
<dbReference type="InterPro" id="IPR004014">
    <property type="entry name" value="ATPase_P-typ_cation-transptr_N"/>
</dbReference>
<dbReference type="AlphaFoldDB" id="A0A4D9CWD7"/>
<accession>A0A4D9CWD7</accession>
<dbReference type="Pfam" id="PF00689">
    <property type="entry name" value="Cation_ATPase_C"/>
    <property type="match status" value="1"/>
</dbReference>
<dbReference type="PANTHER" id="PTHR24093">
    <property type="entry name" value="CATION TRANSPORTING ATPASE"/>
    <property type="match status" value="1"/>
</dbReference>
<keyword evidence="18 25" id="KW-0472">Membrane</keyword>
<dbReference type="SUPFAM" id="SSF81653">
    <property type="entry name" value="Calcium ATPase, transduction domain A"/>
    <property type="match status" value="1"/>
</dbReference>
<dbReference type="EC" id="7.2.2.8" evidence="2"/>
<dbReference type="OrthoDB" id="116380at2759"/>
<evidence type="ECO:0000256" key="19">
    <source>
        <dbReference type="ARBA" id="ARBA00023201"/>
    </source>
</evidence>
<keyword evidence="13" id="KW-1278">Translocase</keyword>
<evidence type="ECO:0000313" key="27">
    <source>
        <dbReference type="EMBL" id="TFJ82417.1"/>
    </source>
</evidence>
<feature type="region of interest" description="Disordered" evidence="24">
    <location>
        <begin position="461"/>
        <end position="494"/>
    </location>
</feature>
<evidence type="ECO:0000256" key="9">
    <source>
        <dbReference type="ARBA" id="ARBA00022796"/>
    </source>
</evidence>
<dbReference type="GO" id="GO:0008554">
    <property type="term" value="F:P-type sodium transporter activity"/>
    <property type="evidence" value="ECO:0007669"/>
    <property type="project" value="UniProtKB-EC"/>
</dbReference>
<evidence type="ECO:0000256" key="11">
    <source>
        <dbReference type="ARBA" id="ARBA00022840"/>
    </source>
</evidence>
<dbReference type="PROSITE" id="PS00154">
    <property type="entry name" value="ATPASE_E1_E2"/>
    <property type="match status" value="1"/>
</dbReference>
<keyword evidence="14 25" id="KW-1133">Transmembrane helix</keyword>
<dbReference type="FunFam" id="3.40.50.1000:FF:000144">
    <property type="entry name" value="copper-transporting ATPase 1 isoform X2"/>
    <property type="match status" value="1"/>
</dbReference>
<evidence type="ECO:0000256" key="17">
    <source>
        <dbReference type="ARBA" id="ARBA00023065"/>
    </source>
</evidence>
<keyword evidence="28" id="KW-1185">Reference proteome</keyword>
<comment type="catalytic activity">
    <reaction evidence="22">
        <text>Na(+)(in) + ATP + H2O = Na(+)(out) + ADP + phosphate + H(+)</text>
        <dbReference type="Rhea" id="RHEA:14633"/>
        <dbReference type="ChEBI" id="CHEBI:15377"/>
        <dbReference type="ChEBI" id="CHEBI:15378"/>
        <dbReference type="ChEBI" id="CHEBI:29101"/>
        <dbReference type="ChEBI" id="CHEBI:30616"/>
        <dbReference type="ChEBI" id="CHEBI:43474"/>
        <dbReference type="ChEBI" id="CHEBI:456216"/>
        <dbReference type="EC" id="7.2.2.3"/>
    </reaction>
    <physiologicalReaction direction="left-to-right" evidence="22">
        <dbReference type="Rhea" id="RHEA:14634"/>
    </physiologicalReaction>
</comment>
<dbReference type="GO" id="GO:0012505">
    <property type="term" value="C:endomembrane system"/>
    <property type="evidence" value="ECO:0007669"/>
    <property type="project" value="UniProtKB-SubCell"/>
</dbReference>
<comment type="caution">
    <text evidence="27">The sequence shown here is derived from an EMBL/GenBank/DDBJ whole genome shotgun (WGS) entry which is preliminary data.</text>
</comment>
<dbReference type="FunFam" id="1.20.1110.10:FF:000039">
    <property type="entry name" value="Calcium-transporting ATPase"/>
    <property type="match status" value="1"/>
</dbReference>
<dbReference type="InterPro" id="IPR023299">
    <property type="entry name" value="ATPase_P-typ_cyto_dom_N"/>
</dbReference>
<keyword evidence="15" id="KW-0186">Copper</keyword>
<feature type="compositionally biased region" description="Pro residues" evidence="24">
    <location>
        <begin position="258"/>
        <end position="267"/>
    </location>
</feature>
<evidence type="ECO:0000256" key="21">
    <source>
        <dbReference type="ARBA" id="ARBA00048694"/>
    </source>
</evidence>
<dbReference type="PANTHER" id="PTHR24093:SF369">
    <property type="entry name" value="CALCIUM-TRANSPORTING ATPASE"/>
    <property type="match status" value="1"/>
</dbReference>
<dbReference type="SFLD" id="SFLDG00002">
    <property type="entry name" value="C1.7:_P-type_atpase_like"/>
    <property type="match status" value="1"/>
</dbReference>
<evidence type="ECO:0000256" key="12">
    <source>
        <dbReference type="ARBA" id="ARBA00022842"/>
    </source>
</evidence>
<keyword evidence="7" id="KW-0479">Metal-binding</keyword>
<feature type="transmembrane region" description="Helical" evidence="25">
    <location>
        <begin position="358"/>
        <end position="383"/>
    </location>
</feature>
<feature type="transmembrane region" description="Helical" evidence="25">
    <location>
        <begin position="874"/>
        <end position="892"/>
    </location>
</feature>
<dbReference type="GO" id="GO:0046872">
    <property type="term" value="F:metal ion binding"/>
    <property type="evidence" value="ECO:0007669"/>
    <property type="project" value="UniProtKB-KW"/>
</dbReference>
<dbReference type="GO" id="GO:0140581">
    <property type="term" value="F:P-type monovalent copper transporter activity"/>
    <property type="evidence" value="ECO:0007669"/>
    <property type="project" value="UniProtKB-EC"/>
</dbReference>
<dbReference type="SFLD" id="SFLDF00027">
    <property type="entry name" value="p-type_atpase"/>
    <property type="match status" value="1"/>
</dbReference>
<evidence type="ECO:0000256" key="22">
    <source>
        <dbReference type="ARBA" id="ARBA00049499"/>
    </source>
</evidence>
<dbReference type="FunFam" id="2.70.150.10:FF:000029">
    <property type="entry name" value="Calcium-transporting ATPase"/>
    <property type="match status" value="1"/>
</dbReference>
<evidence type="ECO:0000256" key="18">
    <source>
        <dbReference type="ARBA" id="ARBA00023136"/>
    </source>
</evidence>
<dbReference type="Gene3D" id="3.40.1110.10">
    <property type="entry name" value="Calcium-transporting ATPase, cytoplasmic domain N"/>
    <property type="match status" value="1"/>
</dbReference>
<evidence type="ECO:0000256" key="24">
    <source>
        <dbReference type="SAM" id="MobiDB-lite"/>
    </source>
</evidence>
<feature type="transmembrane region" description="Helical" evidence="25">
    <location>
        <begin position="898"/>
        <end position="921"/>
    </location>
</feature>